<organism evidence="1">
    <name type="scientific">[Ruminococcus] torques</name>
    <dbReference type="NCBI Taxonomy" id="33039"/>
    <lineage>
        <taxon>Bacteria</taxon>
        <taxon>Bacillati</taxon>
        <taxon>Bacillota</taxon>
        <taxon>Clostridia</taxon>
        <taxon>Lachnospirales</taxon>
        <taxon>Lachnospiraceae</taxon>
        <taxon>Mediterraneibacter</taxon>
    </lineage>
</organism>
<sequence>MSGEGGYLKMDSKKIKDVLRHHSELTQQIHKQVLEIREKLDEVQQQTIEMASYPKINLSQEGGGRGTHKDLADVYLRYQKLVNEQEEQLAAEMHVLTIHAEGIHRLYLCFQTLIGEEHDIIDRLYVKGELYKSVEQDMGLNHRIFEGKRKQAIRDIQKLYESDLSNAQIICIQKENACGKKGKRKVEQEYQYEQMSLNDLFKA</sequence>
<dbReference type="RefSeq" id="WP_423248816.1">
    <property type="nucleotide sequence ID" value="NZ_CACRUQ010000021.1"/>
</dbReference>
<proteinExistence type="predicted"/>
<dbReference type="AlphaFoldDB" id="A0A6N3EA89"/>
<gene>
    <name evidence="1" type="ORF">RTLFYP15_02240</name>
</gene>
<dbReference type="EMBL" id="CACRUQ010000021">
    <property type="protein sequence ID" value="VYU37970.1"/>
    <property type="molecule type" value="Genomic_DNA"/>
</dbReference>
<reference evidence="1" key="1">
    <citation type="submission" date="2019-11" db="EMBL/GenBank/DDBJ databases">
        <authorList>
            <person name="Feng L."/>
        </authorList>
    </citation>
    <scope>NUCLEOTIDE SEQUENCE</scope>
    <source>
        <strain evidence="1">RtorquesLFYP15</strain>
    </source>
</reference>
<accession>A0A6N3EA89</accession>
<name>A0A6N3EA89_9FIRM</name>
<protein>
    <submittedName>
        <fullName evidence="1">Uncharacterized protein</fullName>
    </submittedName>
</protein>
<evidence type="ECO:0000313" key="1">
    <source>
        <dbReference type="EMBL" id="VYU37970.1"/>
    </source>
</evidence>